<keyword evidence="4" id="KW-1185">Reference proteome</keyword>
<dbReference type="InterPro" id="IPR011989">
    <property type="entry name" value="ARM-like"/>
</dbReference>
<accession>A0A9E7FDL3</accession>
<evidence type="ECO:0000313" key="3">
    <source>
        <dbReference type="EMBL" id="URD93217.1"/>
    </source>
</evidence>
<dbReference type="InterPro" id="IPR051345">
    <property type="entry name" value="Importin_beta-like_NTR"/>
</dbReference>
<evidence type="ECO:0000259" key="1">
    <source>
        <dbReference type="Pfam" id="PF08389"/>
    </source>
</evidence>
<dbReference type="SUPFAM" id="SSF53335">
    <property type="entry name" value="S-adenosyl-L-methionine-dependent methyltransferases"/>
    <property type="match status" value="1"/>
</dbReference>
<dbReference type="PANTHER" id="PTHR12363">
    <property type="entry name" value="TRANSPORTIN 3 AND IMPORTIN 13"/>
    <property type="match status" value="1"/>
</dbReference>
<dbReference type="GO" id="GO:0005737">
    <property type="term" value="C:cytoplasm"/>
    <property type="evidence" value="ECO:0007669"/>
    <property type="project" value="TreeGrafter"/>
</dbReference>
<evidence type="ECO:0000259" key="2">
    <source>
        <dbReference type="Pfam" id="PF13649"/>
    </source>
</evidence>
<dbReference type="InterPro" id="IPR057941">
    <property type="entry name" value="TPR_TNPO3_IPO13_2nd"/>
</dbReference>
<reference evidence="3" key="1">
    <citation type="submission" date="2022-05" db="EMBL/GenBank/DDBJ databases">
        <title>The Musa troglodytarum L. genome provides insights into the mechanism of non-climacteric behaviour and enrichment of carotenoids.</title>
        <authorList>
            <person name="Wang J."/>
        </authorList>
    </citation>
    <scope>NUCLEOTIDE SEQUENCE</scope>
    <source>
        <tissue evidence="3">Leaf</tissue>
    </source>
</reference>
<dbReference type="InterPro" id="IPR041698">
    <property type="entry name" value="Methyltransf_25"/>
</dbReference>
<dbReference type="Proteomes" id="UP001055439">
    <property type="component" value="Chromosome 3"/>
</dbReference>
<dbReference type="PANTHER" id="PTHR12363:SF44">
    <property type="entry name" value="ARM REPEAT SUPERFAMILY PROTEIN"/>
    <property type="match status" value="1"/>
</dbReference>
<dbReference type="Gene3D" id="1.25.10.10">
    <property type="entry name" value="Leucine-rich Repeat Variant"/>
    <property type="match status" value="1"/>
</dbReference>
<feature type="domain" description="Exportin-1/Importin-beta-like" evidence="1">
    <location>
        <begin position="432"/>
        <end position="587"/>
    </location>
</feature>
<dbReference type="EMBL" id="CP097505">
    <property type="protein sequence ID" value="URD93217.1"/>
    <property type="molecule type" value="Genomic_DNA"/>
</dbReference>
<evidence type="ECO:0000313" key="4">
    <source>
        <dbReference type="Proteomes" id="UP001055439"/>
    </source>
</evidence>
<protein>
    <submittedName>
        <fullName evidence="3">Exportin 1-like protein</fullName>
    </submittedName>
</protein>
<gene>
    <name evidence="3" type="ORF">MUK42_01783</name>
</gene>
<dbReference type="GO" id="GO:0006606">
    <property type="term" value="P:protein import into nucleus"/>
    <property type="evidence" value="ECO:0007669"/>
    <property type="project" value="TreeGrafter"/>
</dbReference>
<dbReference type="InterPro" id="IPR029063">
    <property type="entry name" value="SAM-dependent_MTases_sf"/>
</dbReference>
<sequence length="1311" mass="145884">MMMSSSQRHAYSYGDALYWDARYLADGSASFDWYQRYSALRPFVRKYVPVSAGVLMVGCGNAVLSEDMVKDGYIDIMNIDISSIVIEMMRTKYAHIPQLRYMQMDVRDMSFFDDESFDCVFDKVWHRCSTQCLSDARRSEQITYGDPSVRIPHLNQPGCNWKIILYIIPRPGFQSPGRYTSPRSIMEPVPLTESSQLPAGFVLEDPDSHYIYLYSETAAVEKKRATISIIRSAGKRTKSPNQQPSDLLGRLSSSPFPSLLALPHPLLPPPQPSDPLPFPSLPPSLSRTQLGRVRWYGLPSYLFLLLLPRRRHRRRCPILSTMMSSGELQIKVAQAVHVLNHDCESCNRVAANQWLVQFQQSDAAWEVATALLTSSDYRLRIAPLDFEVEFFAAQILRRKIQNEGYYLQLAAKDALLNALLRAAQRFCLGPPELLTQICLALSALILRAVEHRKPIEQLFSSLHQLQCQENGNLAVLEMLTVLPEEVAEDQNRDHNIDAARRSQFTRQLLSHTPTVLQFLLLQSEQRLDDEIKHHETNRRILRCLLSWVRVGCFSEIPPPSLPTHPLLSFVFNSLQVSSSFDVAVEVLIELVSRYEGLPQVLLTKIQYLKEVLLIPAVANKDEKIIGGLACLMSEIGQAAPALIAQASTEALALADALLRCVTFRSDDWEIADSTLQFWCSLANYLMGLDFQNTNRKIVGELFVPIFSALLDALLLRVQVVDAGSDGSDGLDIPDGLTHFRSNLEELFVDICQLLGSGPFVQKLLSVGWNSADSFVPWVELEARMFALNMVAETVMQCSYPFDFSVVMRLVTALSTRSPDERSGFLVYKSVAEVVGSYSKWICSPSSNIRPLFLFCATGITESISSNACSSALRKLCEDALAIIHDPQNLEILIWIGEGLEKWNLTLEEEEEVVTAITLTLNSIPNKELKKNSLSRLLSPSYGAIEKLIDADREEPLKRNPSAYTQALSSAVRGLYRIGSVLLHLVAPPAVHLAVPRAVDHVEDDTVLVLEFFWPLLEKLFRSSHMENASLSAAACRSLSVAVHSSAAVVVEEFGHIEEYGPLFISTFHRFASAASITALNSSYICDQEPDLVEAYNNFTSTFVRCCPKDVLAASSSLLELSFQKAAICCTAMHRGAALAAMSYMSCFLEVSLVSMLESLACITEGSLSTVVIRILAQNGEGLVSSVVYALLGVSAMSRVHKSATILQQLAALCSLCGRTAWQSVLCWDSLRGWLQSTVQSLPLEYLKQGEAETIIPLWLKALASAASDYVESKTCDTGRGDNGHMLGKGGRTLKRIIRDFADTHRNFPNPT</sequence>
<name>A0A9E7FDL3_9LILI</name>
<dbReference type="Pfam" id="PF08389">
    <property type="entry name" value="Xpo1"/>
    <property type="match status" value="1"/>
</dbReference>
<dbReference type="InterPro" id="IPR013598">
    <property type="entry name" value="Exportin-1/Importin-b-like"/>
</dbReference>
<dbReference type="Pfam" id="PF13649">
    <property type="entry name" value="Methyltransf_25"/>
    <property type="match status" value="1"/>
</dbReference>
<feature type="domain" description="Methyltransferase" evidence="2">
    <location>
        <begin position="54"/>
        <end position="129"/>
    </location>
</feature>
<organism evidence="3 4">
    <name type="scientific">Musa troglodytarum</name>
    <name type="common">fe'i banana</name>
    <dbReference type="NCBI Taxonomy" id="320322"/>
    <lineage>
        <taxon>Eukaryota</taxon>
        <taxon>Viridiplantae</taxon>
        <taxon>Streptophyta</taxon>
        <taxon>Embryophyta</taxon>
        <taxon>Tracheophyta</taxon>
        <taxon>Spermatophyta</taxon>
        <taxon>Magnoliopsida</taxon>
        <taxon>Liliopsida</taxon>
        <taxon>Zingiberales</taxon>
        <taxon>Musaceae</taxon>
        <taxon>Musa</taxon>
    </lineage>
</organism>
<proteinExistence type="predicted"/>
<dbReference type="CDD" id="cd02440">
    <property type="entry name" value="AdoMet_MTases"/>
    <property type="match status" value="1"/>
</dbReference>
<dbReference type="OrthoDB" id="435593at2759"/>
<dbReference type="Pfam" id="PF24138">
    <property type="entry name" value="TPR_TNPO3_IPO13_2nd"/>
    <property type="match status" value="1"/>
</dbReference>
<dbReference type="SUPFAM" id="SSF48371">
    <property type="entry name" value="ARM repeat"/>
    <property type="match status" value="1"/>
</dbReference>
<dbReference type="Gene3D" id="3.40.50.150">
    <property type="entry name" value="Vaccinia Virus protein VP39"/>
    <property type="match status" value="1"/>
</dbReference>
<dbReference type="InterPro" id="IPR016024">
    <property type="entry name" value="ARM-type_fold"/>
</dbReference>